<evidence type="ECO:0000313" key="8">
    <source>
        <dbReference type="Proteomes" id="UP001150830"/>
    </source>
</evidence>
<accession>A0A9X3EE23</accession>
<evidence type="ECO:0000256" key="3">
    <source>
        <dbReference type="ARBA" id="ARBA00022692"/>
    </source>
</evidence>
<comment type="subcellular location">
    <subcellularLocation>
        <location evidence="1">Cell membrane</location>
        <topology evidence="1">Multi-pass membrane protein</topology>
    </subcellularLocation>
</comment>
<dbReference type="AlphaFoldDB" id="A0A9X3EE23"/>
<keyword evidence="3 6" id="KW-0812">Transmembrane</keyword>
<proteinExistence type="predicted"/>
<dbReference type="GO" id="GO:0015171">
    <property type="term" value="F:amino acid transmembrane transporter activity"/>
    <property type="evidence" value="ECO:0007669"/>
    <property type="project" value="TreeGrafter"/>
</dbReference>
<keyword evidence="4 6" id="KW-1133">Transmembrane helix</keyword>
<dbReference type="PANTHER" id="PTHR30086:SF20">
    <property type="entry name" value="ARGININE EXPORTER PROTEIN ARGO-RELATED"/>
    <property type="match status" value="1"/>
</dbReference>
<evidence type="ECO:0000256" key="6">
    <source>
        <dbReference type="SAM" id="Phobius"/>
    </source>
</evidence>
<evidence type="ECO:0000313" key="7">
    <source>
        <dbReference type="EMBL" id="MCY0965882.1"/>
    </source>
</evidence>
<evidence type="ECO:0000256" key="2">
    <source>
        <dbReference type="ARBA" id="ARBA00022475"/>
    </source>
</evidence>
<dbReference type="InterPro" id="IPR001123">
    <property type="entry name" value="LeuE-type"/>
</dbReference>
<dbReference type="Pfam" id="PF01810">
    <property type="entry name" value="LysE"/>
    <property type="match status" value="1"/>
</dbReference>
<reference evidence="7" key="1">
    <citation type="submission" date="2022-11" db="EMBL/GenBank/DDBJ databases">
        <title>Parathalassolutuus dongxingensis gen. nov., sp. nov., a novel member of family Oceanospirillaceae isolated from a coastal shrimp pond in Guangxi, China.</title>
        <authorList>
            <person name="Chen H."/>
        </authorList>
    </citation>
    <scope>NUCLEOTIDE SEQUENCE</scope>
    <source>
        <strain evidence="7">G-43</strain>
    </source>
</reference>
<feature type="transmembrane region" description="Helical" evidence="6">
    <location>
        <begin position="151"/>
        <end position="171"/>
    </location>
</feature>
<gene>
    <name evidence="7" type="ORF">OUO13_11840</name>
</gene>
<dbReference type="RefSeq" id="WP_283174093.1">
    <property type="nucleotide sequence ID" value="NZ_JAPNOA010000029.1"/>
</dbReference>
<evidence type="ECO:0000256" key="5">
    <source>
        <dbReference type="ARBA" id="ARBA00023136"/>
    </source>
</evidence>
<dbReference type="EMBL" id="JAPNOA010000029">
    <property type="protein sequence ID" value="MCY0965882.1"/>
    <property type="molecule type" value="Genomic_DNA"/>
</dbReference>
<keyword evidence="2" id="KW-1003">Cell membrane</keyword>
<feature type="transmembrane region" description="Helical" evidence="6">
    <location>
        <begin position="7"/>
        <end position="29"/>
    </location>
</feature>
<dbReference type="PANTHER" id="PTHR30086">
    <property type="entry name" value="ARGININE EXPORTER PROTEIN ARGO"/>
    <property type="match status" value="1"/>
</dbReference>
<organism evidence="7 8">
    <name type="scientific">Parathalassolituus penaei</name>
    <dbReference type="NCBI Taxonomy" id="2997323"/>
    <lineage>
        <taxon>Bacteria</taxon>
        <taxon>Pseudomonadati</taxon>
        <taxon>Pseudomonadota</taxon>
        <taxon>Gammaproteobacteria</taxon>
        <taxon>Oceanospirillales</taxon>
        <taxon>Oceanospirillaceae</taxon>
        <taxon>Parathalassolituus</taxon>
    </lineage>
</organism>
<feature type="transmembrane region" description="Helical" evidence="6">
    <location>
        <begin position="191"/>
        <end position="209"/>
    </location>
</feature>
<protein>
    <submittedName>
        <fullName evidence="7">LysE family translocator</fullName>
    </submittedName>
</protein>
<feature type="transmembrane region" description="Helical" evidence="6">
    <location>
        <begin position="72"/>
        <end position="92"/>
    </location>
</feature>
<evidence type="ECO:0000256" key="4">
    <source>
        <dbReference type="ARBA" id="ARBA00022989"/>
    </source>
</evidence>
<sequence>MLGIHDLTLYVISAFLLSLTPGPDSLLVMSRSAMLGVRAGLVAMLGICTGCLVHVVAATLGLSAILASSATAFMLVKLLGAAYLVYMGVMALRTRLSDEEASAPSAEEATASLWGTFQQGFWSNALNPKVALFFLAFVPQFVDPGSAHSSLAFLLLGLTYIAVCLLYFSGLTVLTATASQKLKVSRMASVWLNRTVGALFVGLGLRLALSARG</sequence>
<dbReference type="GO" id="GO:0005886">
    <property type="term" value="C:plasma membrane"/>
    <property type="evidence" value="ECO:0007669"/>
    <property type="project" value="UniProtKB-SubCell"/>
</dbReference>
<keyword evidence="8" id="KW-1185">Reference proteome</keyword>
<comment type="caution">
    <text evidence="7">The sequence shown here is derived from an EMBL/GenBank/DDBJ whole genome shotgun (WGS) entry which is preliminary data.</text>
</comment>
<name>A0A9X3EE23_9GAMM</name>
<dbReference type="PIRSF" id="PIRSF006324">
    <property type="entry name" value="LeuE"/>
    <property type="match status" value="1"/>
</dbReference>
<dbReference type="Proteomes" id="UP001150830">
    <property type="component" value="Unassembled WGS sequence"/>
</dbReference>
<evidence type="ECO:0000256" key="1">
    <source>
        <dbReference type="ARBA" id="ARBA00004651"/>
    </source>
</evidence>
<keyword evidence="5 6" id="KW-0472">Membrane</keyword>
<feature type="transmembrane region" description="Helical" evidence="6">
    <location>
        <begin position="41"/>
        <end position="66"/>
    </location>
</feature>